<evidence type="ECO:0000256" key="2">
    <source>
        <dbReference type="ARBA" id="ARBA00022475"/>
    </source>
</evidence>
<keyword evidence="6" id="KW-0046">Antibiotic resistance</keyword>
<dbReference type="Proteomes" id="UP000784880">
    <property type="component" value="Unassembled WGS sequence"/>
</dbReference>
<feature type="transmembrane region" description="Helical" evidence="6">
    <location>
        <begin position="272"/>
        <end position="293"/>
    </location>
</feature>
<dbReference type="InterPro" id="IPR022791">
    <property type="entry name" value="L-PG_synthase/AglD"/>
</dbReference>
<proteinExistence type="inferred from homology"/>
<feature type="transmembrane region" description="Helical" evidence="6">
    <location>
        <begin position="145"/>
        <end position="170"/>
    </location>
</feature>
<evidence type="ECO:0000256" key="1">
    <source>
        <dbReference type="ARBA" id="ARBA00004651"/>
    </source>
</evidence>
<comment type="catalytic activity">
    <reaction evidence="6">
        <text>L-lysyl-tRNA(Lys) + a 1,2-diacyl-sn-glycero-3-phospho-(1'-sn-glycerol) = a 1,2-diacyl-sn-glycero-3-phospho-1'-(3'-O-L-lysyl)-sn-glycerol + tRNA(Lys)</text>
        <dbReference type="Rhea" id="RHEA:10668"/>
        <dbReference type="Rhea" id="RHEA-COMP:9696"/>
        <dbReference type="Rhea" id="RHEA-COMP:9697"/>
        <dbReference type="ChEBI" id="CHEBI:64716"/>
        <dbReference type="ChEBI" id="CHEBI:75792"/>
        <dbReference type="ChEBI" id="CHEBI:78442"/>
        <dbReference type="ChEBI" id="CHEBI:78529"/>
        <dbReference type="EC" id="2.3.2.3"/>
    </reaction>
</comment>
<protein>
    <recommendedName>
        <fullName evidence="6">Phosphatidylglycerol lysyltransferase</fullName>
        <ecNumber evidence="6">2.3.2.3</ecNumber>
    </recommendedName>
    <alternativeName>
        <fullName evidence="6">Lysylphosphatidylglycerol synthase</fullName>
    </alternativeName>
</protein>
<comment type="subcellular location">
    <subcellularLocation>
        <location evidence="1 6">Cell membrane</location>
        <topology evidence="1 6">Multi-pass membrane protein</topology>
    </subcellularLocation>
</comment>
<feature type="transmembrane region" description="Helical" evidence="6">
    <location>
        <begin position="299"/>
        <end position="318"/>
    </location>
</feature>
<organism evidence="7 8">
    <name type="scientific">Evansella tamaricis</name>
    <dbReference type="NCBI Taxonomy" id="2069301"/>
    <lineage>
        <taxon>Bacteria</taxon>
        <taxon>Bacillati</taxon>
        <taxon>Bacillota</taxon>
        <taxon>Bacilli</taxon>
        <taxon>Bacillales</taxon>
        <taxon>Bacillaceae</taxon>
        <taxon>Evansella</taxon>
    </lineage>
</organism>
<evidence type="ECO:0000256" key="6">
    <source>
        <dbReference type="RuleBase" id="RU363042"/>
    </source>
</evidence>
<evidence type="ECO:0000313" key="8">
    <source>
        <dbReference type="Proteomes" id="UP000784880"/>
    </source>
</evidence>
<dbReference type="EMBL" id="JAHQCS010000025">
    <property type="protein sequence ID" value="MBU9710390.1"/>
    <property type="molecule type" value="Genomic_DNA"/>
</dbReference>
<keyword evidence="3 6" id="KW-0812">Transmembrane</keyword>
<dbReference type="RefSeq" id="WP_217064283.1">
    <property type="nucleotide sequence ID" value="NZ_JAHQCS010000025.1"/>
</dbReference>
<comment type="similarity">
    <text evidence="6">Belongs to the LPG synthase family.</text>
</comment>
<keyword evidence="2" id="KW-1003">Cell membrane</keyword>
<evidence type="ECO:0000256" key="4">
    <source>
        <dbReference type="ARBA" id="ARBA00022989"/>
    </source>
</evidence>
<feature type="transmembrane region" description="Helical" evidence="6">
    <location>
        <begin position="242"/>
        <end position="260"/>
    </location>
</feature>
<reference evidence="7 8" key="1">
    <citation type="submission" date="2021-06" db="EMBL/GenBank/DDBJ databases">
        <title>Bacillus sp. RD4P76, an endophyte from a halophyte.</title>
        <authorList>
            <person name="Sun J.-Q."/>
        </authorList>
    </citation>
    <scope>NUCLEOTIDE SEQUENCE [LARGE SCALE GENOMIC DNA]</scope>
    <source>
        <strain evidence="7 8">CGMCC 1.15917</strain>
    </source>
</reference>
<dbReference type="PANTHER" id="PTHR39087">
    <property type="entry name" value="UPF0104 MEMBRANE PROTEIN MJ1595"/>
    <property type="match status" value="1"/>
</dbReference>
<evidence type="ECO:0000256" key="3">
    <source>
        <dbReference type="ARBA" id="ARBA00022692"/>
    </source>
</evidence>
<evidence type="ECO:0000313" key="7">
    <source>
        <dbReference type="EMBL" id="MBU9710390.1"/>
    </source>
</evidence>
<dbReference type="Pfam" id="PF03706">
    <property type="entry name" value="LPG_synthase_TM"/>
    <property type="match status" value="1"/>
</dbReference>
<feature type="transmembrane region" description="Helical" evidence="6">
    <location>
        <begin position="121"/>
        <end position="139"/>
    </location>
</feature>
<feature type="transmembrane region" description="Helical" evidence="6">
    <location>
        <begin position="38"/>
        <end position="59"/>
    </location>
</feature>
<sequence length="335" mass="37910">MKKIVFLLIGILLVCLFVWKGDFQAILASIEEVNRMTIISLCLLQVLTIFLVNYQWFLLGKPLFPGIKYKTMFRIQMVGTVMESITPAAKTGGEAVKVILMKRRLNCSYGEAVGLISVQKLVSMLAFVPISSISIIYLINSTTNIPKLVVTSFLFIVVTVAAILFLTLNINSMKNWLSKSKRNRQWPIKFTQQLQSFETALRKLVFQKTNWFYHFFLSFVIWGLFPLKAVILNSSLHMNIDYLTISAISFIAYMISMLPLTPGGLGTFEGSVVIILGSLQIGMADAIILAVLFRFVTYWFVFFFGLGSIGIEYAISFIHNRRTVKNHQIFGNSDC</sequence>
<keyword evidence="6" id="KW-0808">Transferase</keyword>
<gene>
    <name evidence="6" type="primary">mprF</name>
    <name evidence="7" type="ORF">KS419_01250</name>
</gene>
<keyword evidence="8" id="KW-1185">Reference proteome</keyword>
<evidence type="ECO:0000256" key="5">
    <source>
        <dbReference type="ARBA" id="ARBA00023136"/>
    </source>
</evidence>
<feature type="transmembrane region" description="Helical" evidence="6">
    <location>
        <begin position="211"/>
        <end position="230"/>
    </location>
</feature>
<dbReference type="PANTHER" id="PTHR39087:SF2">
    <property type="entry name" value="UPF0104 MEMBRANE PROTEIN MJ1595"/>
    <property type="match status" value="1"/>
</dbReference>
<name>A0ABS6JD73_9BACI</name>
<comment type="function">
    <text evidence="6">Catalyzes the transfer of a lysyl group from L-lysyl-tRNA(Lys) to membrane-bound phosphatidylglycerol (PG), which produces lysylphosphatidylglycerol (LPG), a major component of the bacterial membrane with a positive net charge. LPG synthesis contributes to bacterial virulence as it is involved in the resistance mechanism against cationic antimicrobial peptides (CAMP) produces by the host's immune system (defensins, cathelicidins) and by the competing microorganisms.</text>
</comment>
<dbReference type="NCBIfam" id="TIGR00374">
    <property type="entry name" value="flippase-like domain"/>
    <property type="match status" value="1"/>
</dbReference>
<comment type="caution">
    <text evidence="7">The sequence shown here is derived from an EMBL/GenBank/DDBJ whole genome shotgun (WGS) entry which is preliminary data.</text>
</comment>
<accession>A0ABS6JD73</accession>
<keyword evidence="4 6" id="KW-1133">Transmembrane helix</keyword>
<keyword evidence="6" id="KW-0443">Lipid metabolism</keyword>
<dbReference type="EC" id="2.3.2.3" evidence="6"/>
<keyword evidence="5 6" id="KW-0472">Membrane</keyword>